<dbReference type="Gene3D" id="3.40.50.1820">
    <property type="entry name" value="alpha/beta hydrolase"/>
    <property type="match status" value="1"/>
</dbReference>
<organism evidence="2 3">
    <name type="scientific">Mucilaginibacter gossypiicola</name>
    <dbReference type="NCBI Taxonomy" id="551995"/>
    <lineage>
        <taxon>Bacteria</taxon>
        <taxon>Pseudomonadati</taxon>
        <taxon>Bacteroidota</taxon>
        <taxon>Sphingobacteriia</taxon>
        <taxon>Sphingobacteriales</taxon>
        <taxon>Sphingobacteriaceae</taxon>
        <taxon>Mucilaginibacter</taxon>
    </lineage>
</organism>
<dbReference type="RefSeq" id="WP_091212044.1">
    <property type="nucleotide sequence ID" value="NZ_FOCL01000005.1"/>
</dbReference>
<evidence type="ECO:0000313" key="3">
    <source>
        <dbReference type="Proteomes" id="UP000198942"/>
    </source>
</evidence>
<gene>
    <name evidence="2" type="ORF">SAMN05192574_105192</name>
</gene>
<keyword evidence="1" id="KW-0732">Signal</keyword>
<reference evidence="3" key="1">
    <citation type="submission" date="2016-10" db="EMBL/GenBank/DDBJ databases">
        <authorList>
            <person name="Varghese N."/>
            <person name="Submissions S."/>
        </authorList>
    </citation>
    <scope>NUCLEOTIDE SEQUENCE [LARGE SCALE GENOMIC DNA]</scope>
    <source>
        <strain evidence="3">Gh-48</strain>
    </source>
</reference>
<sequence>MTRKILTLIILVCTMQAAAAQYHPEDHVYQYSVKVGSRDAYLWIPPKCKSVRGVIIALSNLLERNWLEAPVMRRTAAKIGLAIIWIGPAEKGDELFTADMKPGMDKVFQKMMDDLAVESGYSELKTVPVIPTGHSANGHFAWTFASAFPERTIAAIPVKTVPYPDSLRFKNIPVCYIVGQTTEWPQFRVPDPATTPGERDFYWPVVKNTALALRAKDPENLVSVVTDPGGGHFDWSDKLSDFMVLFIRKACHYRLPDSGETTLKPITKEKGWMTGTGGMVKDEFNAAPYGLFKGGALKGYWFFDKQIAEAAVAFEGDRVAREKQMPTFLQDGKPLPVAKLGYAALKFEPENDGVSFNLTGGFLTALPPELIGAGNPLGHAQGPVRFKIIKGPAIQAGNTSFKLQFDRGATGGELWLMAEHPGNYQYRHAVQPGMMRIPSKLTDGTAQNISFDTIPDINIHTRSVMLNASSTSGLPVSYYVTAGPAYIAGNKLKITQVPPKSRMPVKVTVIAYQWGKMNGLKVASAIPIIRTFYIKR</sequence>
<dbReference type="EMBL" id="FOCL01000005">
    <property type="protein sequence ID" value="SEO07055.1"/>
    <property type="molecule type" value="Genomic_DNA"/>
</dbReference>
<dbReference type="Proteomes" id="UP000198942">
    <property type="component" value="Unassembled WGS sequence"/>
</dbReference>
<feature type="chain" id="PRO_5011508712" description="PhoPQ-activated pathogenicity-related protein" evidence="1">
    <location>
        <begin position="20"/>
        <end position="536"/>
    </location>
</feature>
<evidence type="ECO:0000256" key="1">
    <source>
        <dbReference type="SAM" id="SignalP"/>
    </source>
</evidence>
<dbReference type="InterPro" id="IPR029058">
    <property type="entry name" value="AB_hydrolase_fold"/>
</dbReference>
<dbReference type="OrthoDB" id="994689at2"/>
<protein>
    <recommendedName>
        <fullName evidence="4">PhoPQ-activated pathogenicity-related protein</fullName>
    </recommendedName>
</protein>
<evidence type="ECO:0000313" key="2">
    <source>
        <dbReference type="EMBL" id="SEO07055.1"/>
    </source>
</evidence>
<name>A0A1H8LPK8_9SPHI</name>
<keyword evidence="3" id="KW-1185">Reference proteome</keyword>
<dbReference type="SUPFAM" id="SSF53474">
    <property type="entry name" value="alpha/beta-Hydrolases"/>
    <property type="match status" value="1"/>
</dbReference>
<feature type="signal peptide" evidence="1">
    <location>
        <begin position="1"/>
        <end position="19"/>
    </location>
</feature>
<accession>A0A1H8LPK8</accession>
<evidence type="ECO:0008006" key="4">
    <source>
        <dbReference type="Google" id="ProtNLM"/>
    </source>
</evidence>
<dbReference type="STRING" id="551995.SAMN05192574_105192"/>
<dbReference type="AlphaFoldDB" id="A0A1H8LPK8"/>
<proteinExistence type="predicted"/>